<name>A0A7M5X3Q5_9CNID</name>
<evidence type="ECO:0000256" key="11">
    <source>
        <dbReference type="PIRSR" id="PIRSR001415-1"/>
    </source>
</evidence>
<dbReference type="OrthoDB" id="1530at2759"/>
<dbReference type="UniPathway" id="UPA00251">
    <property type="reaction ID" value="UER00318"/>
</dbReference>
<dbReference type="GeneID" id="136815038"/>
<feature type="binding site" evidence="12">
    <location>
        <position position="348"/>
    </location>
    <ligand>
        <name>5-aminolevulinate</name>
        <dbReference type="ChEBI" id="CHEBI:356416"/>
        <label>2</label>
    </ligand>
</feature>
<dbReference type="InterPro" id="IPR001731">
    <property type="entry name" value="ALAD"/>
</dbReference>
<dbReference type="SUPFAM" id="SSF51569">
    <property type="entry name" value="Aldolase"/>
    <property type="match status" value="1"/>
</dbReference>
<dbReference type="PIRSF" id="PIRSF001415">
    <property type="entry name" value="Porphbilin_synth"/>
    <property type="match status" value="1"/>
</dbReference>
<dbReference type="EnsemblMetazoa" id="CLYHEMT016531.1">
    <property type="protein sequence ID" value="CLYHEMP016531.1"/>
    <property type="gene ID" value="CLYHEMG016531"/>
</dbReference>
<dbReference type="SMART" id="SM01004">
    <property type="entry name" value="ALAD"/>
    <property type="match status" value="1"/>
</dbReference>
<dbReference type="GO" id="GO:0004655">
    <property type="term" value="F:porphobilinogen synthase activity"/>
    <property type="evidence" value="ECO:0007669"/>
    <property type="project" value="UniProtKB-EC"/>
</dbReference>
<keyword evidence="4" id="KW-0350">Heme biosynthesis</keyword>
<feature type="active site" description="Schiff-base intermediate with substrate" evidence="11">
    <location>
        <position position="282"/>
    </location>
</feature>
<comment type="function">
    <text evidence="7">Catalyzes an early step in the biosynthesis of tetrapyrroles. Binds two molecules of 5-aminolevulinate per subunit, each at a distinct site, and catalyzes their condensation to form porphobilinogen.</text>
</comment>
<sequence length="384" mass="43361">MSNEYVRRLQGGFHDNTLRKWQGRGQNITPDCMMYPVFVSTEADLLEEITTLPGQYKVGKNKLLAYLKPMVENGLKSIILFPTDVEKRNDTDVFYHLHYTDENPAVDAIMLIKKHFRHVTVACDVCLCGFVESGLCFTLTDEPVRRPNYDKKDETLSKTEKMTLYVNSQAVDSKSTLQFISNLALVYAKHGADIVAPSDMNDGRVGAIDKVLEDKCLRGKCAIMSYSAKFSSCMYGPFRGACDSTPITGNRDGCQLPPASSGLANRAVDRDIVENADIVMVKPSMMYLDIVRDIKQKHPHHPIAAYQVSGEYAMMHAAVEKGIFQMKKLVYENFTCMQRAGVDIIISYFTPMVLKWLIEDRQEEQEQLNTIMKKLETKGVFDGN</sequence>
<dbReference type="Pfam" id="PF00490">
    <property type="entry name" value="ALAD"/>
    <property type="match status" value="2"/>
</dbReference>
<feature type="active site" description="Schiff-base intermediate with substrate" evidence="11">
    <location>
        <position position="229"/>
    </location>
</feature>
<evidence type="ECO:0000256" key="9">
    <source>
        <dbReference type="ARBA" id="ARBA00032837"/>
    </source>
</evidence>
<dbReference type="Gene3D" id="3.20.20.70">
    <property type="entry name" value="Aldolase class I"/>
    <property type="match status" value="1"/>
</dbReference>
<dbReference type="GO" id="GO:0005829">
    <property type="term" value="C:cytosol"/>
    <property type="evidence" value="ECO:0007669"/>
    <property type="project" value="TreeGrafter"/>
</dbReference>
<keyword evidence="5" id="KW-0456">Lyase</keyword>
<evidence type="ECO:0000256" key="2">
    <source>
        <dbReference type="ARBA" id="ARBA00008055"/>
    </source>
</evidence>
<evidence type="ECO:0000256" key="7">
    <source>
        <dbReference type="ARBA" id="ARBA00025628"/>
    </source>
</evidence>
<comment type="pathway">
    <text evidence="1">Porphyrin-containing compound metabolism; protoporphyrin-IX biosynthesis; coproporphyrinogen-III from 5-aminolevulinate: step 1/4.</text>
</comment>
<evidence type="ECO:0000256" key="6">
    <source>
        <dbReference type="ARBA" id="ARBA00023244"/>
    </source>
</evidence>
<dbReference type="PANTHER" id="PTHR11458:SF0">
    <property type="entry name" value="DELTA-AMINOLEVULINIC ACID DEHYDRATASE"/>
    <property type="match status" value="1"/>
</dbReference>
<reference evidence="13" key="1">
    <citation type="submission" date="2021-01" db="UniProtKB">
        <authorList>
            <consortium name="EnsemblMetazoa"/>
        </authorList>
    </citation>
    <scope>IDENTIFICATION</scope>
</reference>
<dbReference type="GO" id="GO:0008270">
    <property type="term" value="F:zinc ion binding"/>
    <property type="evidence" value="ECO:0007669"/>
    <property type="project" value="TreeGrafter"/>
</dbReference>
<comment type="similarity">
    <text evidence="2">Belongs to the ALAD family.</text>
</comment>
<dbReference type="GO" id="GO:0006782">
    <property type="term" value="P:protoporphyrinogen IX biosynthetic process"/>
    <property type="evidence" value="ECO:0007669"/>
    <property type="project" value="UniProtKB-UniPathway"/>
</dbReference>
<feature type="binding site" evidence="12">
    <location>
        <position position="309"/>
    </location>
    <ligand>
        <name>5-aminolevulinate</name>
        <dbReference type="ChEBI" id="CHEBI:356416"/>
        <label>2</label>
    </ligand>
</feature>
<evidence type="ECO:0000256" key="4">
    <source>
        <dbReference type="ARBA" id="ARBA00023133"/>
    </source>
</evidence>
<evidence type="ECO:0000313" key="13">
    <source>
        <dbReference type="EnsemblMetazoa" id="CLYHEMP016531.1"/>
    </source>
</evidence>
<dbReference type="AlphaFoldDB" id="A0A7M5X3Q5"/>
<evidence type="ECO:0000256" key="10">
    <source>
        <dbReference type="ARBA" id="ARBA00047651"/>
    </source>
</evidence>
<evidence type="ECO:0000256" key="1">
    <source>
        <dbReference type="ARBA" id="ARBA00004694"/>
    </source>
</evidence>
<keyword evidence="14" id="KW-1185">Reference proteome</keyword>
<dbReference type="Proteomes" id="UP000594262">
    <property type="component" value="Unplaced"/>
</dbReference>
<feature type="binding site" evidence="12">
    <location>
        <position position="239"/>
    </location>
    <ligand>
        <name>5-aminolevulinate</name>
        <dbReference type="ChEBI" id="CHEBI:356416"/>
        <label>1</label>
    </ligand>
</feature>
<evidence type="ECO:0000256" key="12">
    <source>
        <dbReference type="PIRSR" id="PIRSR001415-2"/>
    </source>
</evidence>
<comment type="subunit">
    <text evidence="8">Homooctamer; active form. Homohexamer; low activity form.</text>
</comment>
<evidence type="ECO:0000256" key="5">
    <source>
        <dbReference type="ARBA" id="ARBA00023239"/>
    </source>
</evidence>
<dbReference type="EC" id="4.2.1.24" evidence="3"/>
<dbReference type="RefSeq" id="XP_066927572.1">
    <property type="nucleotide sequence ID" value="XM_067071471.1"/>
</dbReference>
<feature type="binding site" evidence="12">
    <location>
        <position position="251"/>
    </location>
    <ligand>
        <name>5-aminolevulinate</name>
        <dbReference type="ChEBI" id="CHEBI:356416"/>
        <label>1</label>
    </ligand>
</feature>
<dbReference type="InterPro" id="IPR013785">
    <property type="entry name" value="Aldolase_TIM"/>
</dbReference>
<protein>
    <recommendedName>
        <fullName evidence="3">porphobilinogen synthase</fullName>
        <ecNumber evidence="3">4.2.1.24</ecNumber>
    </recommendedName>
    <alternativeName>
        <fullName evidence="9">Porphobilinogen synthase</fullName>
    </alternativeName>
</protein>
<organism evidence="13 14">
    <name type="scientific">Clytia hemisphaerica</name>
    <dbReference type="NCBI Taxonomy" id="252671"/>
    <lineage>
        <taxon>Eukaryota</taxon>
        <taxon>Metazoa</taxon>
        <taxon>Cnidaria</taxon>
        <taxon>Hydrozoa</taxon>
        <taxon>Hydroidolina</taxon>
        <taxon>Leptothecata</taxon>
        <taxon>Obeliida</taxon>
        <taxon>Clytiidae</taxon>
        <taxon>Clytia</taxon>
    </lineage>
</organism>
<evidence type="ECO:0000313" key="14">
    <source>
        <dbReference type="Proteomes" id="UP000594262"/>
    </source>
</evidence>
<evidence type="ECO:0000256" key="3">
    <source>
        <dbReference type="ARBA" id="ARBA00012053"/>
    </source>
</evidence>
<accession>A0A7M5X3Q5</accession>
<proteinExistence type="inferred from homology"/>
<dbReference type="PANTHER" id="PTHR11458">
    <property type="entry name" value="DELTA-AMINOLEVULINIC ACID DEHYDRATASE"/>
    <property type="match status" value="1"/>
</dbReference>
<evidence type="ECO:0000256" key="8">
    <source>
        <dbReference type="ARBA" id="ARBA00025861"/>
    </source>
</evidence>
<comment type="catalytic activity">
    <reaction evidence="10">
        <text>2 5-aminolevulinate = porphobilinogen + 2 H2O + H(+)</text>
        <dbReference type="Rhea" id="RHEA:24064"/>
        <dbReference type="ChEBI" id="CHEBI:15377"/>
        <dbReference type="ChEBI" id="CHEBI:15378"/>
        <dbReference type="ChEBI" id="CHEBI:58126"/>
        <dbReference type="ChEBI" id="CHEBI:356416"/>
        <dbReference type="EC" id="4.2.1.24"/>
    </reaction>
</comment>
<keyword evidence="6" id="KW-0627">Porphyrin biosynthesis</keyword>